<evidence type="ECO:0000313" key="1">
    <source>
        <dbReference type="EMBL" id="GAA1097557.1"/>
    </source>
</evidence>
<dbReference type="Proteomes" id="UP001499987">
    <property type="component" value="Unassembled WGS sequence"/>
</dbReference>
<reference evidence="2" key="1">
    <citation type="journal article" date="2019" name="Int. J. Syst. Evol. Microbiol.">
        <title>The Global Catalogue of Microorganisms (GCM) 10K type strain sequencing project: providing services to taxonomists for standard genome sequencing and annotation.</title>
        <authorList>
            <consortium name="The Broad Institute Genomics Platform"/>
            <consortium name="The Broad Institute Genome Sequencing Center for Infectious Disease"/>
            <person name="Wu L."/>
            <person name="Ma J."/>
        </authorList>
    </citation>
    <scope>NUCLEOTIDE SEQUENCE [LARGE SCALE GENOMIC DNA]</scope>
    <source>
        <strain evidence="2">JCM 13002</strain>
    </source>
</reference>
<protein>
    <submittedName>
        <fullName evidence="1">Uncharacterized protein</fullName>
    </submittedName>
</protein>
<name>A0ABP4EBL2_9ACTN</name>
<proteinExistence type="predicted"/>
<dbReference type="EMBL" id="BAAALD010000046">
    <property type="protein sequence ID" value="GAA1097557.1"/>
    <property type="molecule type" value="Genomic_DNA"/>
</dbReference>
<accession>A0ABP4EBL2</accession>
<sequence>MTGTDPLVAVLAGLLVDVVRHLDECEDDEVDPDTAVKLMEGVAAELLHLPGEQRTRLLRTVADLAEAEPDRARQEFLRSFPFSCGLVDG</sequence>
<keyword evidence="2" id="KW-1185">Reference proteome</keyword>
<organism evidence="1 2">
    <name type="scientific">Kitasatospora arboriphila</name>
    <dbReference type="NCBI Taxonomy" id="258052"/>
    <lineage>
        <taxon>Bacteria</taxon>
        <taxon>Bacillati</taxon>
        <taxon>Actinomycetota</taxon>
        <taxon>Actinomycetes</taxon>
        <taxon>Kitasatosporales</taxon>
        <taxon>Streptomycetaceae</taxon>
        <taxon>Kitasatospora</taxon>
    </lineage>
</organism>
<evidence type="ECO:0000313" key="2">
    <source>
        <dbReference type="Proteomes" id="UP001499987"/>
    </source>
</evidence>
<comment type="caution">
    <text evidence="1">The sequence shown here is derived from an EMBL/GenBank/DDBJ whole genome shotgun (WGS) entry which is preliminary data.</text>
</comment>
<dbReference type="RefSeq" id="WP_344625506.1">
    <property type="nucleotide sequence ID" value="NZ_BAAALD010000046.1"/>
</dbReference>
<gene>
    <name evidence="1" type="ORF">GCM10009663_45600</name>
</gene>